<dbReference type="CDD" id="cd11599">
    <property type="entry name" value="HDAC_classII_2"/>
    <property type="match status" value="1"/>
</dbReference>
<gene>
    <name evidence="3" type="ORF">RM530_03045</name>
</gene>
<keyword evidence="4" id="KW-1185">Reference proteome</keyword>
<dbReference type="SUPFAM" id="SSF52768">
    <property type="entry name" value="Arginase/deacetylase"/>
    <property type="match status" value="1"/>
</dbReference>
<dbReference type="InterPro" id="IPR023801">
    <property type="entry name" value="His_deacetylse_dom"/>
</dbReference>
<sequence>MQAAYLTHRACLDHDTGTVHPESPQRLHAINDRLMASGLEALMWQIEAPAASREALLRVHDAALIDRVLAPVAQGRDWLDADTVVSTGSAAAALHAAGACVHAVDLLLQKRAEFAFCAVRPPGHHAERAHPMGFCLFNNIAVAAAHALASGLERVAIIDFDVHYGNGTADIFRADPRVMMCSTYQEALYPNWAGDPEARGLIDAPLRSGAGSGDYRTAVETVWGPALERFQPQMLLVSAGFDAHAGDPLADVRLHEDDYRWTAAWLRERAAEHAQRRVLASLEGGYDLHSLALSTEAFLRPFVEASG</sequence>
<dbReference type="PANTHER" id="PTHR10625:SF10">
    <property type="entry name" value="HISTONE DEACETYLASE HDAC1"/>
    <property type="match status" value="1"/>
</dbReference>
<evidence type="ECO:0000313" key="3">
    <source>
        <dbReference type="EMBL" id="MDT0496344.1"/>
    </source>
</evidence>
<protein>
    <submittedName>
        <fullName evidence="3">Histone deacetylase family protein</fullName>
    </submittedName>
</protein>
<organism evidence="3 4">
    <name type="scientific">Banduia mediterranea</name>
    <dbReference type="NCBI Taxonomy" id="3075609"/>
    <lineage>
        <taxon>Bacteria</taxon>
        <taxon>Pseudomonadati</taxon>
        <taxon>Pseudomonadota</taxon>
        <taxon>Gammaproteobacteria</taxon>
        <taxon>Nevskiales</taxon>
        <taxon>Algiphilaceae</taxon>
        <taxon>Banduia</taxon>
    </lineage>
</organism>
<feature type="domain" description="Histone deacetylase" evidence="2">
    <location>
        <begin position="20"/>
        <end position="299"/>
    </location>
</feature>
<reference evidence="3 4" key="1">
    <citation type="submission" date="2023-09" db="EMBL/GenBank/DDBJ databases">
        <authorList>
            <person name="Rey-Velasco X."/>
        </authorList>
    </citation>
    <scope>NUCLEOTIDE SEQUENCE [LARGE SCALE GENOMIC DNA]</scope>
    <source>
        <strain evidence="3 4">W345</strain>
    </source>
</reference>
<dbReference type="Gene3D" id="3.40.800.20">
    <property type="entry name" value="Histone deacetylase domain"/>
    <property type="match status" value="1"/>
</dbReference>
<dbReference type="InterPro" id="IPR037138">
    <property type="entry name" value="His_deacetylse_dom_sf"/>
</dbReference>
<dbReference type="Proteomes" id="UP001254608">
    <property type="component" value="Unassembled WGS sequence"/>
</dbReference>
<dbReference type="Pfam" id="PF00850">
    <property type="entry name" value="Hist_deacetyl"/>
    <property type="match status" value="1"/>
</dbReference>
<evidence type="ECO:0000313" key="4">
    <source>
        <dbReference type="Proteomes" id="UP001254608"/>
    </source>
</evidence>
<dbReference type="PANTHER" id="PTHR10625">
    <property type="entry name" value="HISTONE DEACETYLASE HDAC1-RELATED"/>
    <property type="match status" value="1"/>
</dbReference>
<evidence type="ECO:0000256" key="1">
    <source>
        <dbReference type="ARBA" id="ARBA00005947"/>
    </source>
</evidence>
<name>A0ABU2WGF1_9GAMM</name>
<dbReference type="PRINTS" id="PR01270">
    <property type="entry name" value="HDASUPER"/>
</dbReference>
<dbReference type="RefSeq" id="WP_311363737.1">
    <property type="nucleotide sequence ID" value="NZ_JAVRIC010000003.1"/>
</dbReference>
<evidence type="ECO:0000259" key="2">
    <source>
        <dbReference type="Pfam" id="PF00850"/>
    </source>
</evidence>
<comment type="similarity">
    <text evidence="1">Belongs to the histone deacetylase family.</text>
</comment>
<dbReference type="InterPro" id="IPR000286">
    <property type="entry name" value="HDACs"/>
</dbReference>
<dbReference type="InterPro" id="IPR023696">
    <property type="entry name" value="Ureohydrolase_dom_sf"/>
</dbReference>
<accession>A0ABU2WGF1</accession>
<dbReference type="EMBL" id="JAVRIC010000003">
    <property type="protein sequence ID" value="MDT0496344.1"/>
    <property type="molecule type" value="Genomic_DNA"/>
</dbReference>
<proteinExistence type="inferred from homology"/>
<comment type="caution">
    <text evidence="3">The sequence shown here is derived from an EMBL/GenBank/DDBJ whole genome shotgun (WGS) entry which is preliminary data.</text>
</comment>